<protein>
    <recommendedName>
        <fullName evidence="1">Reverse transcriptase zinc-binding domain-containing protein</fullName>
    </recommendedName>
</protein>
<dbReference type="Pfam" id="PF13966">
    <property type="entry name" value="zf-RVT"/>
    <property type="match status" value="1"/>
</dbReference>
<keyword evidence="3" id="KW-1185">Reference proteome</keyword>
<gene>
    <name evidence="2" type="ORF">LSAT_V11C500286140</name>
</gene>
<proteinExistence type="predicted"/>
<dbReference type="AlphaFoldDB" id="A0A9R1VM17"/>
<evidence type="ECO:0000313" key="2">
    <source>
        <dbReference type="EMBL" id="KAJ0207113.1"/>
    </source>
</evidence>
<dbReference type="Proteomes" id="UP000235145">
    <property type="component" value="Unassembled WGS sequence"/>
</dbReference>
<comment type="caution">
    <text evidence="2">The sequence shown here is derived from an EMBL/GenBank/DDBJ whole genome shotgun (WGS) entry which is preliminary data.</text>
</comment>
<dbReference type="InterPro" id="IPR026960">
    <property type="entry name" value="RVT-Znf"/>
</dbReference>
<dbReference type="EMBL" id="NBSK02000005">
    <property type="protein sequence ID" value="KAJ0207113.1"/>
    <property type="molecule type" value="Genomic_DNA"/>
</dbReference>
<sequence>MDSRKKCVVTYRFYEGEFVGNWNACLGTAGLAQDLSNLHMDLNLIQLSSGEDRWSNLLDAAGKFIEGVHFISRAVQKRTPTVKALQERGVLIESSGCGSCISGFDCVDHILVHCPFAGEIRREIFKWCGMYQSMFNNLEDIISYGMIWNIWKYRNDRLFKSIFTSPSKGVDF</sequence>
<reference evidence="2 3" key="1">
    <citation type="journal article" date="2017" name="Nat. Commun.">
        <title>Genome assembly with in vitro proximity ligation data and whole-genome triplication in lettuce.</title>
        <authorList>
            <person name="Reyes-Chin-Wo S."/>
            <person name="Wang Z."/>
            <person name="Yang X."/>
            <person name="Kozik A."/>
            <person name="Arikit S."/>
            <person name="Song C."/>
            <person name="Xia L."/>
            <person name="Froenicke L."/>
            <person name="Lavelle D.O."/>
            <person name="Truco M.J."/>
            <person name="Xia R."/>
            <person name="Zhu S."/>
            <person name="Xu C."/>
            <person name="Xu H."/>
            <person name="Xu X."/>
            <person name="Cox K."/>
            <person name="Korf I."/>
            <person name="Meyers B.C."/>
            <person name="Michelmore R.W."/>
        </authorList>
    </citation>
    <scope>NUCLEOTIDE SEQUENCE [LARGE SCALE GENOMIC DNA]</scope>
    <source>
        <strain evidence="3">cv. Salinas</strain>
        <tissue evidence="2">Seedlings</tissue>
    </source>
</reference>
<name>A0A9R1VM17_LACSA</name>
<accession>A0A9R1VM17</accession>
<evidence type="ECO:0000259" key="1">
    <source>
        <dbReference type="Pfam" id="PF13966"/>
    </source>
</evidence>
<organism evidence="2 3">
    <name type="scientific">Lactuca sativa</name>
    <name type="common">Garden lettuce</name>
    <dbReference type="NCBI Taxonomy" id="4236"/>
    <lineage>
        <taxon>Eukaryota</taxon>
        <taxon>Viridiplantae</taxon>
        <taxon>Streptophyta</taxon>
        <taxon>Embryophyta</taxon>
        <taxon>Tracheophyta</taxon>
        <taxon>Spermatophyta</taxon>
        <taxon>Magnoliopsida</taxon>
        <taxon>eudicotyledons</taxon>
        <taxon>Gunneridae</taxon>
        <taxon>Pentapetalae</taxon>
        <taxon>asterids</taxon>
        <taxon>campanulids</taxon>
        <taxon>Asterales</taxon>
        <taxon>Asteraceae</taxon>
        <taxon>Cichorioideae</taxon>
        <taxon>Cichorieae</taxon>
        <taxon>Lactucinae</taxon>
        <taxon>Lactuca</taxon>
    </lineage>
</organism>
<evidence type="ECO:0000313" key="3">
    <source>
        <dbReference type="Proteomes" id="UP000235145"/>
    </source>
</evidence>
<feature type="domain" description="Reverse transcriptase zinc-binding" evidence="1">
    <location>
        <begin position="69"/>
        <end position="119"/>
    </location>
</feature>